<reference evidence="2 3" key="1">
    <citation type="submission" date="2017-02" db="EMBL/GenBank/DDBJ databases">
        <authorList>
            <person name="Peterson S.W."/>
        </authorList>
    </citation>
    <scope>NUCLEOTIDE SEQUENCE [LARGE SCALE GENOMIC DNA]</scope>
    <source>
        <strain evidence="2 3">S285</strain>
    </source>
</reference>
<accession>A0A1W6MT93</accession>
<dbReference type="AlphaFoldDB" id="A0A1W6MT93"/>
<feature type="transmembrane region" description="Helical" evidence="1">
    <location>
        <begin position="208"/>
        <end position="231"/>
    </location>
</feature>
<name>A0A1W6MT93_9HYPH</name>
<gene>
    <name evidence="2" type="ORF">B1812_06865</name>
</gene>
<feature type="transmembrane region" description="Helical" evidence="1">
    <location>
        <begin position="45"/>
        <end position="66"/>
    </location>
</feature>
<evidence type="ECO:0000313" key="3">
    <source>
        <dbReference type="Proteomes" id="UP000193978"/>
    </source>
</evidence>
<dbReference type="EMBL" id="CP019948">
    <property type="protein sequence ID" value="ARN80843.1"/>
    <property type="molecule type" value="Genomic_DNA"/>
</dbReference>
<proteinExistence type="predicted"/>
<evidence type="ECO:0000256" key="1">
    <source>
        <dbReference type="SAM" id="Phobius"/>
    </source>
</evidence>
<protein>
    <submittedName>
        <fullName evidence="2">Uncharacterized protein</fullName>
    </submittedName>
</protein>
<sequence>MINVVDLAVYAFWIGLLCAVVYTAIDSPMRPVQNWLSSWQDSFGYPLRFWIVTFVILLIFAAAPSLDFLMRRQLRLDTSTIKALTTTWQAISGGLLAFIAIRVHQWAALHPFDRDRDRGRFRYAANRRRELWAAAIGAAVVLIMFGLGEGLTALVLKLPKEWIPLGGALVPWLRALVFAPLAIIRPCLSLGAHRPLRTAFIGFSRRPLSFFIWISIIGWPLLFAQVAAEIFGRSAEVVTPKFWAVQGALLLFNLFNYLAFEMTTLRFVRDLAKTPHEDFRVGVDERF</sequence>
<keyword evidence="1" id="KW-0812">Transmembrane</keyword>
<feature type="transmembrane region" description="Helical" evidence="1">
    <location>
        <begin position="7"/>
        <end position="25"/>
    </location>
</feature>
<keyword evidence="3" id="KW-1185">Reference proteome</keyword>
<keyword evidence="1" id="KW-0472">Membrane</keyword>
<dbReference type="Proteomes" id="UP000193978">
    <property type="component" value="Chromosome"/>
</dbReference>
<evidence type="ECO:0000313" key="2">
    <source>
        <dbReference type="EMBL" id="ARN80843.1"/>
    </source>
</evidence>
<feature type="transmembrane region" description="Helical" evidence="1">
    <location>
        <begin position="162"/>
        <end position="188"/>
    </location>
</feature>
<feature type="transmembrane region" description="Helical" evidence="1">
    <location>
        <begin position="243"/>
        <end position="260"/>
    </location>
</feature>
<dbReference type="KEGG" id="mbry:B1812_06865"/>
<organism evidence="2 3">
    <name type="scientific">Methylocystis bryophila</name>
    <dbReference type="NCBI Taxonomy" id="655015"/>
    <lineage>
        <taxon>Bacteria</taxon>
        <taxon>Pseudomonadati</taxon>
        <taxon>Pseudomonadota</taxon>
        <taxon>Alphaproteobacteria</taxon>
        <taxon>Hyphomicrobiales</taxon>
        <taxon>Methylocystaceae</taxon>
        <taxon>Methylocystis</taxon>
    </lineage>
</organism>
<feature type="transmembrane region" description="Helical" evidence="1">
    <location>
        <begin position="131"/>
        <end position="156"/>
    </location>
</feature>
<dbReference type="RefSeq" id="WP_085770926.1">
    <property type="nucleotide sequence ID" value="NZ_AP027149.1"/>
</dbReference>
<keyword evidence="1" id="KW-1133">Transmembrane helix</keyword>